<evidence type="ECO:0000313" key="7">
    <source>
        <dbReference type="Proteomes" id="UP001501842"/>
    </source>
</evidence>
<dbReference type="Pfam" id="PF13527">
    <property type="entry name" value="Acetyltransf_9"/>
    <property type="match status" value="1"/>
</dbReference>
<keyword evidence="3 4" id="KW-0012">Acyltransferase</keyword>
<dbReference type="SUPFAM" id="SSF55729">
    <property type="entry name" value="Acyl-CoA N-acyltransferases (Nat)"/>
    <property type="match status" value="1"/>
</dbReference>
<feature type="active site" description="Proton acceptor; via carboxylate" evidence="4">
    <location>
        <position position="415"/>
    </location>
</feature>
<evidence type="ECO:0000256" key="4">
    <source>
        <dbReference type="HAMAP-Rule" id="MF_01812"/>
    </source>
</evidence>
<dbReference type="InterPro" id="IPR022902">
    <property type="entry name" value="NAcTrfase_Eis"/>
</dbReference>
<dbReference type="InterPro" id="IPR036527">
    <property type="entry name" value="SCP2_sterol-bd_dom_sf"/>
</dbReference>
<evidence type="ECO:0000256" key="2">
    <source>
        <dbReference type="ARBA" id="ARBA00022679"/>
    </source>
</evidence>
<feature type="domain" description="N-acetyltransferase" evidence="5">
    <location>
        <begin position="3"/>
        <end position="155"/>
    </location>
</feature>
<dbReference type="InterPro" id="IPR051554">
    <property type="entry name" value="Acetyltransferase_Eis"/>
</dbReference>
<protein>
    <submittedName>
        <fullName evidence="6">GNAT family N-acetyltransferase</fullName>
    </submittedName>
</protein>
<evidence type="ECO:0000256" key="3">
    <source>
        <dbReference type="ARBA" id="ARBA00023315"/>
    </source>
</evidence>
<comment type="similarity">
    <text evidence="1 4">Belongs to the acetyltransferase Eis family.</text>
</comment>
<dbReference type="PROSITE" id="PS51186">
    <property type="entry name" value="GNAT"/>
    <property type="match status" value="1"/>
</dbReference>
<dbReference type="SUPFAM" id="SSF55718">
    <property type="entry name" value="SCP-like"/>
    <property type="match status" value="1"/>
</dbReference>
<name>A0ABN3ULU6_9ACTN</name>
<keyword evidence="7" id="KW-1185">Reference proteome</keyword>
<organism evidence="6 7">
    <name type="scientific">Actinocorallia aurantiaca</name>
    <dbReference type="NCBI Taxonomy" id="46204"/>
    <lineage>
        <taxon>Bacteria</taxon>
        <taxon>Bacillati</taxon>
        <taxon>Actinomycetota</taxon>
        <taxon>Actinomycetes</taxon>
        <taxon>Streptosporangiales</taxon>
        <taxon>Thermomonosporaceae</taxon>
        <taxon>Actinocorallia</taxon>
    </lineage>
</organism>
<feature type="binding site" evidence="4">
    <location>
        <begin position="85"/>
        <end position="87"/>
    </location>
    <ligand>
        <name>acetyl-CoA</name>
        <dbReference type="ChEBI" id="CHEBI:57288"/>
    </ligand>
</feature>
<gene>
    <name evidence="6" type="ORF">GCM10010439_60020</name>
</gene>
<dbReference type="Pfam" id="PF13530">
    <property type="entry name" value="SCP2_2"/>
    <property type="match status" value="1"/>
</dbReference>
<accession>A0ABN3ULU6</accession>
<evidence type="ECO:0000256" key="1">
    <source>
        <dbReference type="ARBA" id="ARBA00009213"/>
    </source>
</evidence>
<dbReference type="CDD" id="cd04301">
    <property type="entry name" value="NAT_SF"/>
    <property type="match status" value="1"/>
</dbReference>
<evidence type="ECO:0000259" key="5">
    <source>
        <dbReference type="PROSITE" id="PS51186"/>
    </source>
</evidence>
<dbReference type="InterPro" id="IPR041380">
    <property type="entry name" value="Acetyltransf_17"/>
</dbReference>
<dbReference type="InterPro" id="IPR000182">
    <property type="entry name" value="GNAT_dom"/>
</dbReference>
<feature type="binding site" evidence="4">
    <location>
        <begin position="93"/>
        <end position="98"/>
    </location>
    <ligand>
        <name>acetyl-CoA</name>
        <dbReference type="ChEBI" id="CHEBI:57288"/>
    </ligand>
</feature>
<sequence>MGVDIRLVEQSDEDLTRWWRARSIGYLSGTQVGEQDLAYLREAMDPSRTWGAFEDGRCVATFRGFTQEVTVPGGRFLASAVVSGVTVSPTHRRRGLLTRMIEPYLRRAKESGDAMSSLIAAEYPIYGRFGYGPATWLTDFRIDTLRAARPGLPAEPDDGGRVVLADLERIGREGPELHERVRRIRHGMVTRPPTWWKRATGEYRLTESVWQEPYCALYLAQDGTVDGLVAYTGREVWKNGVPDSVLDVKDLLAATPAAERALWHYLCSVDWVTTINAPSRAPDDLLPLLVGDARAVTPTACSDHLWLRPLDVPAMLTARSYQAEGAVVLDVQDKDGLASGRFLLEAGPDGASCVPTGRTPDLTLPAAALGSLYLGDESAVRLAALGRLAEERPGAAFAADTLLRTSRRPWCPDIF</sequence>
<reference evidence="6 7" key="1">
    <citation type="journal article" date="2019" name="Int. J. Syst. Evol. Microbiol.">
        <title>The Global Catalogue of Microorganisms (GCM) 10K type strain sequencing project: providing services to taxonomists for standard genome sequencing and annotation.</title>
        <authorList>
            <consortium name="The Broad Institute Genomics Platform"/>
            <consortium name="The Broad Institute Genome Sequencing Center for Infectious Disease"/>
            <person name="Wu L."/>
            <person name="Ma J."/>
        </authorList>
    </citation>
    <scope>NUCLEOTIDE SEQUENCE [LARGE SCALE GENOMIC DNA]</scope>
    <source>
        <strain evidence="6 7">JCM 8201</strain>
    </source>
</reference>
<comment type="subunit">
    <text evidence="4">Homohexamer; trimer of dimers.</text>
</comment>
<dbReference type="PANTHER" id="PTHR37817:SF1">
    <property type="entry name" value="N-ACETYLTRANSFERASE EIS"/>
    <property type="match status" value="1"/>
</dbReference>
<dbReference type="EMBL" id="BAAATZ010000029">
    <property type="protein sequence ID" value="GAA2735373.1"/>
    <property type="molecule type" value="Genomic_DNA"/>
</dbReference>
<proteinExistence type="inferred from homology"/>
<dbReference type="Proteomes" id="UP001501842">
    <property type="component" value="Unassembled WGS sequence"/>
</dbReference>
<dbReference type="PANTHER" id="PTHR37817">
    <property type="entry name" value="N-ACETYLTRANSFERASE EIS"/>
    <property type="match status" value="1"/>
</dbReference>
<dbReference type="Gene3D" id="3.40.630.30">
    <property type="match status" value="2"/>
</dbReference>
<dbReference type="Pfam" id="PF17668">
    <property type="entry name" value="Acetyltransf_17"/>
    <property type="match status" value="1"/>
</dbReference>
<dbReference type="InterPro" id="IPR025559">
    <property type="entry name" value="Eis_dom"/>
</dbReference>
<comment type="caution">
    <text evidence="6">The sequence shown here is derived from an EMBL/GenBank/DDBJ whole genome shotgun (WGS) entry which is preliminary data.</text>
</comment>
<dbReference type="NCBIfam" id="NF002367">
    <property type="entry name" value="PRK01346.1-4"/>
    <property type="match status" value="1"/>
</dbReference>
<feature type="active site" description="Proton donor" evidence="4">
    <location>
        <position position="126"/>
    </location>
</feature>
<dbReference type="HAMAP" id="MF_01812">
    <property type="entry name" value="Eis"/>
    <property type="match status" value="1"/>
</dbReference>
<comment type="caution">
    <text evidence="4">Lacks conserved residue(s) required for the propagation of feature annotation.</text>
</comment>
<dbReference type="InterPro" id="IPR016181">
    <property type="entry name" value="Acyl_CoA_acyltransferase"/>
</dbReference>
<dbReference type="Gene3D" id="3.30.1050.10">
    <property type="entry name" value="SCP2 sterol-binding domain"/>
    <property type="match status" value="1"/>
</dbReference>
<dbReference type="RefSeq" id="WP_344455356.1">
    <property type="nucleotide sequence ID" value="NZ_BAAATZ010000029.1"/>
</dbReference>
<keyword evidence="2 4" id="KW-0808">Transferase</keyword>
<evidence type="ECO:0000313" key="6">
    <source>
        <dbReference type="EMBL" id="GAA2735373.1"/>
    </source>
</evidence>